<feature type="active site" evidence="10">
    <location>
        <position position="256"/>
    </location>
</feature>
<dbReference type="SUPFAM" id="SSF53901">
    <property type="entry name" value="Thiolase-like"/>
    <property type="match status" value="1"/>
</dbReference>
<comment type="function">
    <text evidence="10">Catalyzes the condensation reaction of fatty acid synthesis by the addition to an acyl acceptor of two carbons from malonyl-ACP. Catalyzes the first condensation reaction which initiates fatty acid synthesis and may therefore play a role in governing the total rate of fatty acid production. Possesses both acetoacetyl-ACP synthase and acetyl transacylase activities. Its substrate specificity determines the biosynthesis of branched-chain and/or straight-chain of fatty acids.</text>
</comment>
<gene>
    <name evidence="10 13" type="primary">fabH</name>
    <name evidence="13" type="ORF">DESUT3_40100</name>
</gene>
<feature type="domain" description="Beta-ketoacyl-[acyl-carrier-protein] synthase III C-terminal" evidence="11">
    <location>
        <begin position="240"/>
        <end position="328"/>
    </location>
</feature>
<comment type="domain">
    <text evidence="10">The last Arg residue of the ACP-binding site is essential for the weak association between ACP/AcpP and FabH.</text>
</comment>
<dbReference type="Proteomes" id="UP001319827">
    <property type="component" value="Chromosome"/>
</dbReference>
<keyword evidence="6 10" id="KW-0443">Lipid metabolism</keyword>
<evidence type="ECO:0000256" key="1">
    <source>
        <dbReference type="ARBA" id="ARBA00008642"/>
    </source>
</evidence>
<dbReference type="CDD" id="cd00830">
    <property type="entry name" value="KAS_III"/>
    <property type="match status" value="1"/>
</dbReference>
<evidence type="ECO:0000259" key="12">
    <source>
        <dbReference type="Pfam" id="PF08545"/>
    </source>
</evidence>
<evidence type="ECO:0000256" key="10">
    <source>
        <dbReference type="HAMAP-Rule" id="MF_01815"/>
    </source>
</evidence>
<evidence type="ECO:0000256" key="9">
    <source>
        <dbReference type="ARBA" id="ARBA00023315"/>
    </source>
</evidence>
<accession>A0ABM8HX72</accession>
<comment type="similarity">
    <text evidence="1 10">Belongs to the thiolase-like superfamily. FabH family.</text>
</comment>
<dbReference type="NCBIfam" id="TIGR00747">
    <property type="entry name" value="fabH"/>
    <property type="match status" value="1"/>
</dbReference>
<dbReference type="RefSeq" id="WP_221250316.1">
    <property type="nucleotide sequence ID" value="NZ_AP024355.1"/>
</dbReference>
<feature type="domain" description="Beta-ketoacyl-[acyl-carrier-protein] synthase III N-terminal" evidence="12">
    <location>
        <begin position="110"/>
        <end position="188"/>
    </location>
</feature>
<evidence type="ECO:0000256" key="7">
    <source>
        <dbReference type="ARBA" id="ARBA00023160"/>
    </source>
</evidence>
<dbReference type="Gene3D" id="3.40.47.10">
    <property type="match status" value="1"/>
</dbReference>
<comment type="subunit">
    <text evidence="10">Homodimer.</text>
</comment>
<dbReference type="NCBIfam" id="NF006829">
    <property type="entry name" value="PRK09352.1"/>
    <property type="match status" value="1"/>
</dbReference>
<dbReference type="HAMAP" id="MF_01815">
    <property type="entry name" value="FabH"/>
    <property type="match status" value="1"/>
</dbReference>
<organism evidence="13 14">
    <name type="scientific">Desulfuromonas versatilis</name>
    <dbReference type="NCBI Taxonomy" id="2802975"/>
    <lineage>
        <taxon>Bacteria</taxon>
        <taxon>Pseudomonadati</taxon>
        <taxon>Thermodesulfobacteriota</taxon>
        <taxon>Desulfuromonadia</taxon>
        <taxon>Desulfuromonadales</taxon>
        <taxon>Desulfuromonadaceae</taxon>
        <taxon>Desulfuromonas</taxon>
    </lineage>
</organism>
<comment type="subcellular location">
    <subcellularLocation>
        <location evidence="10">Cytoplasm</location>
    </subcellularLocation>
</comment>
<dbReference type="PANTHER" id="PTHR34069">
    <property type="entry name" value="3-OXOACYL-[ACYL-CARRIER-PROTEIN] SYNTHASE 3"/>
    <property type="match status" value="1"/>
</dbReference>
<dbReference type="EC" id="2.3.1.180" evidence="10"/>
<evidence type="ECO:0000256" key="8">
    <source>
        <dbReference type="ARBA" id="ARBA00023268"/>
    </source>
</evidence>
<feature type="active site" evidence="10">
    <location>
        <position position="286"/>
    </location>
</feature>
<keyword evidence="2 10" id="KW-0963">Cytoplasm</keyword>
<proteinExistence type="inferred from homology"/>
<dbReference type="InterPro" id="IPR013751">
    <property type="entry name" value="ACP_syn_III_N"/>
</dbReference>
<keyword evidence="5 10" id="KW-0276">Fatty acid metabolism</keyword>
<evidence type="ECO:0000259" key="11">
    <source>
        <dbReference type="Pfam" id="PF08541"/>
    </source>
</evidence>
<reference evidence="13 14" key="2">
    <citation type="journal article" date="2021" name="Int. J. Syst. Evol. Microbiol.">
        <title>Isolation and Polyphasic Characterization of Desulfuromonas versatilis sp. Nov., an Electrogenic Bacteria Capable of Versatile Metabolism Isolated from a Graphene Oxide-Reducing Enrichment Culture.</title>
        <authorList>
            <person name="Xie L."/>
            <person name="Yoshida N."/>
            <person name="Ishii S."/>
            <person name="Meng L."/>
        </authorList>
    </citation>
    <scope>NUCLEOTIDE SEQUENCE [LARGE SCALE GENOMIC DNA]</scope>
    <source>
        <strain evidence="13 14">NIT-T3</strain>
    </source>
</reference>
<keyword evidence="14" id="KW-1185">Reference proteome</keyword>
<sequence>MTKKPQVMVLGSGRAVPEKVLTNADLEKMVDTTDQWILSRTGIRERRIVEPGVGLSELATAAAQRALADAGVAAEEIDLIIVGTVTGDMKFPATACLVQDRLGARRATAFDLSAACSGFLYSLQVAQGLMTTAGYRRALVIGGDVLTSMVNWEDRDTCVLFGDGAGAVVLGPSDGERGLLHCYLRSDGAYSGLLYNPGCGSLNPPTPENVRERLNSIVMNGREVFRHAVTSMTEALTRVLEEAGIAAGDIDLLIPHQANLRIIEAVSKRFDMPQERVYVNVERYGNTSAASIPIAFDEARRSGVLQPGNLVAMVTFGGGFTWAAGLMRC</sequence>
<comment type="catalytic activity">
    <reaction evidence="10">
        <text>malonyl-[ACP] + acetyl-CoA + H(+) = 3-oxobutanoyl-[ACP] + CO2 + CoA</text>
        <dbReference type="Rhea" id="RHEA:12080"/>
        <dbReference type="Rhea" id="RHEA-COMP:9623"/>
        <dbReference type="Rhea" id="RHEA-COMP:9625"/>
        <dbReference type="ChEBI" id="CHEBI:15378"/>
        <dbReference type="ChEBI" id="CHEBI:16526"/>
        <dbReference type="ChEBI" id="CHEBI:57287"/>
        <dbReference type="ChEBI" id="CHEBI:57288"/>
        <dbReference type="ChEBI" id="CHEBI:78449"/>
        <dbReference type="ChEBI" id="CHEBI:78450"/>
        <dbReference type="EC" id="2.3.1.180"/>
    </reaction>
</comment>
<dbReference type="PANTHER" id="PTHR34069:SF2">
    <property type="entry name" value="BETA-KETOACYL-[ACYL-CARRIER-PROTEIN] SYNTHASE III"/>
    <property type="match status" value="1"/>
</dbReference>
<evidence type="ECO:0000256" key="3">
    <source>
        <dbReference type="ARBA" id="ARBA00022516"/>
    </source>
</evidence>
<evidence type="ECO:0000313" key="13">
    <source>
        <dbReference type="EMBL" id="BCR06941.1"/>
    </source>
</evidence>
<reference evidence="13 14" key="1">
    <citation type="journal article" date="2016" name="C (Basel)">
        <title>Selective Growth of and Electricity Production by Marine Exoelectrogenic Bacteria in Self-Aggregated Hydrogel of Microbially Reduced Graphene Oxide.</title>
        <authorList>
            <person name="Yoshida N."/>
            <person name="Goto Y."/>
            <person name="Miyata Y."/>
        </authorList>
    </citation>
    <scope>NUCLEOTIDE SEQUENCE [LARGE SCALE GENOMIC DNA]</scope>
    <source>
        <strain evidence="13 14">NIT-T3</strain>
    </source>
</reference>
<keyword evidence="9 10" id="KW-0012">Acyltransferase</keyword>
<evidence type="ECO:0000256" key="5">
    <source>
        <dbReference type="ARBA" id="ARBA00022832"/>
    </source>
</evidence>
<dbReference type="Pfam" id="PF08541">
    <property type="entry name" value="ACP_syn_III_C"/>
    <property type="match status" value="1"/>
</dbReference>
<dbReference type="InterPro" id="IPR016039">
    <property type="entry name" value="Thiolase-like"/>
</dbReference>
<dbReference type="Pfam" id="PF08545">
    <property type="entry name" value="ACP_syn_III"/>
    <property type="match status" value="1"/>
</dbReference>
<feature type="region of interest" description="ACP-binding" evidence="10">
    <location>
        <begin position="257"/>
        <end position="261"/>
    </location>
</feature>
<evidence type="ECO:0000256" key="4">
    <source>
        <dbReference type="ARBA" id="ARBA00022679"/>
    </source>
</evidence>
<keyword evidence="7 10" id="KW-0275">Fatty acid biosynthesis</keyword>
<evidence type="ECO:0000313" key="14">
    <source>
        <dbReference type="Proteomes" id="UP001319827"/>
    </source>
</evidence>
<comment type="pathway">
    <text evidence="10">Lipid metabolism; fatty acid biosynthesis.</text>
</comment>
<dbReference type="InterPro" id="IPR004655">
    <property type="entry name" value="FabH"/>
</dbReference>
<dbReference type="EMBL" id="AP024355">
    <property type="protein sequence ID" value="BCR06941.1"/>
    <property type="molecule type" value="Genomic_DNA"/>
</dbReference>
<name>A0ABM8HX72_9BACT</name>
<keyword evidence="8 10" id="KW-0511">Multifunctional enzyme</keyword>
<feature type="active site" evidence="10">
    <location>
        <position position="116"/>
    </location>
</feature>
<keyword evidence="4 10" id="KW-0808">Transferase</keyword>
<protein>
    <recommendedName>
        <fullName evidence="10">Beta-ketoacyl-[acyl-carrier-protein] synthase III</fullName>
        <shortName evidence="10">Beta-ketoacyl-ACP synthase III</shortName>
        <shortName evidence="10">KAS III</shortName>
        <ecNumber evidence="10">2.3.1.180</ecNumber>
    </recommendedName>
    <alternativeName>
        <fullName evidence="10">3-oxoacyl-[acyl-carrier-protein] synthase 3</fullName>
    </alternativeName>
    <alternativeName>
        <fullName evidence="10">3-oxoacyl-[acyl-carrier-protein] synthase III</fullName>
    </alternativeName>
</protein>
<evidence type="ECO:0000256" key="2">
    <source>
        <dbReference type="ARBA" id="ARBA00022490"/>
    </source>
</evidence>
<evidence type="ECO:0000256" key="6">
    <source>
        <dbReference type="ARBA" id="ARBA00023098"/>
    </source>
</evidence>
<dbReference type="InterPro" id="IPR013747">
    <property type="entry name" value="ACP_syn_III_C"/>
</dbReference>
<keyword evidence="3 10" id="KW-0444">Lipid biosynthesis</keyword>